<evidence type="ECO:0000256" key="4">
    <source>
        <dbReference type="ARBA" id="ARBA00022833"/>
    </source>
</evidence>
<feature type="region of interest" description="Disordered" evidence="6">
    <location>
        <begin position="291"/>
        <end position="365"/>
    </location>
</feature>
<dbReference type="GO" id="GO:0005634">
    <property type="term" value="C:nucleus"/>
    <property type="evidence" value="ECO:0007669"/>
    <property type="project" value="TreeGrafter"/>
</dbReference>
<feature type="compositionally biased region" description="Polar residues" evidence="6">
    <location>
        <begin position="388"/>
        <end position="445"/>
    </location>
</feature>
<dbReference type="AlphaFoldDB" id="A0A8H3YPW9"/>
<feature type="compositionally biased region" description="Polar residues" evidence="6">
    <location>
        <begin position="317"/>
        <end position="350"/>
    </location>
</feature>
<name>A0A8H3YPW9_VENIN</name>
<dbReference type="SMART" id="SM00355">
    <property type="entry name" value="ZnF_C2H2"/>
    <property type="match status" value="3"/>
</dbReference>
<evidence type="ECO:0000313" key="9">
    <source>
        <dbReference type="Proteomes" id="UP000447873"/>
    </source>
</evidence>
<keyword evidence="3 5" id="KW-0863">Zinc-finger</keyword>
<keyword evidence="2" id="KW-0677">Repeat</keyword>
<keyword evidence="1" id="KW-0479">Metal-binding</keyword>
<dbReference type="PROSITE" id="PS50157">
    <property type="entry name" value="ZINC_FINGER_C2H2_2"/>
    <property type="match status" value="1"/>
</dbReference>
<evidence type="ECO:0000313" key="8">
    <source>
        <dbReference type="EMBL" id="KAE9968784.1"/>
    </source>
</evidence>
<reference evidence="8 9" key="1">
    <citation type="submission" date="2018-12" db="EMBL/GenBank/DDBJ databases">
        <title>Venturia inaequalis Genome Resource.</title>
        <authorList>
            <person name="Lichtner F.J."/>
        </authorList>
    </citation>
    <scope>NUCLEOTIDE SEQUENCE [LARGE SCALE GENOMIC DNA]</scope>
    <source>
        <strain evidence="8 9">120213</strain>
    </source>
</reference>
<accession>A0A8H3YPW9</accession>
<dbReference type="FunFam" id="3.30.160.60:FF:000446">
    <property type="entry name" value="Zinc finger protein"/>
    <property type="match status" value="1"/>
</dbReference>
<dbReference type="GO" id="GO:0008270">
    <property type="term" value="F:zinc ion binding"/>
    <property type="evidence" value="ECO:0007669"/>
    <property type="project" value="UniProtKB-KW"/>
</dbReference>
<evidence type="ECO:0000256" key="3">
    <source>
        <dbReference type="ARBA" id="ARBA00022771"/>
    </source>
</evidence>
<feature type="region of interest" description="Disordered" evidence="6">
    <location>
        <begin position="1"/>
        <end position="49"/>
    </location>
</feature>
<feature type="region of interest" description="Disordered" evidence="6">
    <location>
        <begin position="103"/>
        <end position="139"/>
    </location>
</feature>
<evidence type="ECO:0000259" key="7">
    <source>
        <dbReference type="PROSITE" id="PS50157"/>
    </source>
</evidence>
<dbReference type="Gene3D" id="3.30.160.60">
    <property type="entry name" value="Classic Zinc Finger"/>
    <property type="match status" value="2"/>
</dbReference>
<dbReference type="EMBL" id="WNWS01000392">
    <property type="protein sequence ID" value="KAE9968784.1"/>
    <property type="molecule type" value="Genomic_DNA"/>
</dbReference>
<organism evidence="8 9">
    <name type="scientific">Venturia inaequalis</name>
    <name type="common">Apple scab fungus</name>
    <dbReference type="NCBI Taxonomy" id="5025"/>
    <lineage>
        <taxon>Eukaryota</taxon>
        <taxon>Fungi</taxon>
        <taxon>Dikarya</taxon>
        <taxon>Ascomycota</taxon>
        <taxon>Pezizomycotina</taxon>
        <taxon>Dothideomycetes</taxon>
        <taxon>Pleosporomycetidae</taxon>
        <taxon>Venturiales</taxon>
        <taxon>Venturiaceae</taxon>
        <taxon>Venturia</taxon>
    </lineage>
</organism>
<feature type="compositionally biased region" description="Polar residues" evidence="6">
    <location>
        <begin position="1"/>
        <end position="34"/>
    </location>
</feature>
<feature type="compositionally biased region" description="Polar residues" evidence="6">
    <location>
        <begin position="128"/>
        <end position="139"/>
    </location>
</feature>
<evidence type="ECO:0000256" key="6">
    <source>
        <dbReference type="SAM" id="MobiDB-lite"/>
    </source>
</evidence>
<dbReference type="InterPro" id="IPR036236">
    <property type="entry name" value="Znf_C2H2_sf"/>
</dbReference>
<evidence type="ECO:0000256" key="2">
    <source>
        <dbReference type="ARBA" id="ARBA00022737"/>
    </source>
</evidence>
<protein>
    <recommendedName>
        <fullName evidence="7">C2H2-type domain-containing protein</fullName>
    </recommendedName>
</protein>
<evidence type="ECO:0000256" key="1">
    <source>
        <dbReference type="ARBA" id="ARBA00022723"/>
    </source>
</evidence>
<dbReference type="InterPro" id="IPR013087">
    <property type="entry name" value="Znf_C2H2_type"/>
</dbReference>
<dbReference type="PANTHER" id="PTHR23057:SF0">
    <property type="entry name" value="JUXTAPOSED WITH ANOTHER ZINC FINGER PROTEIN 1"/>
    <property type="match status" value="1"/>
</dbReference>
<gene>
    <name evidence="8" type="ORF">EG328_007275</name>
</gene>
<dbReference type="InterPro" id="IPR051580">
    <property type="entry name" value="ZnF-Chromatin_assoc"/>
</dbReference>
<dbReference type="PANTHER" id="PTHR23057">
    <property type="entry name" value="JUXTAPOSED WITH ANOTHER ZINC FINGER PROTEIN 1"/>
    <property type="match status" value="1"/>
</dbReference>
<feature type="domain" description="C2H2-type" evidence="7">
    <location>
        <begin position="656"/>
        <end position="683"/>
    </location>
</feature>
<evidence type="ECO:0000256" key="5">
    <source>
        <dbReference type="PROSITE-ProRule" id="PRU00042"/>
    </source>
</evidence>
<sequence>MPDSSQTPPSLCNSPSVSGSRRGSTPNTPLTTPDSEPWPPTAAAPPKKDKHIYFSWHRKEGADHRCSNPLLGSDWHFAQHSEEALFESCGDRHPGDISFPLFPESPPRPTSSPMASAAPIDISLPPRLSSNSQSPRNQTSNLTFALQEAQATGQAAPEAYSRQPLAAPDAGRLGVNAGGRQGSMSNIFGSSYYNGTGAKPISVKDRNRRESNTAGSFMNGMSWGNNSVGSWIQHDIMMAGTSPAPYGRSPSLHSSSYLPKAEANFLKDYKCCGLTLDSLHELLQHFEENHAQPSHQIAHRASISSQTGASGGRRPSTGMSAVETTRGFSGFDQQRTQQPVRPVNPQTSNQHGKDGFSRTQLSTVQDVDTMDDLEMDMDESTDLFAPQQHRSQSSQPNSGFNMNPTSSGNVPAQQAFRTSAPTTPSTGQPFAQFGNPTVSSVNTPALNTNDMQQAQGLMSPNHSIPGTPGDLDPNFAADFLGGGGNFGALSTDFSLMDFGQPGIGFGLENNLDHMTIDDPAKRLYSKQGGMNNSQFQFGNKSGPMSMDGEMAKRLREQQLIGNLGGPIPGFPEPEQKPFKCPVIGCEKSYKNQNGLKYHKQVTYFFCTGQVLILTLSQHGHQNQQLQENADGTYSIVDPTTSIPYPGTIGMEKEKPYRCEVCGKRYKNLNGLKYHRQHSPQCNPETMAQKLNPLAGLTNNLHGMNPNANVAGAGLAGLPENMY</sequence>
<feature type="region of interest" description="Disordered" evidence="6">
    <location>
        <begin position="385"/>
        <end position="445"/>
    </location>
</feature>
<dbReference type="SUPFAM" id="SSF57667">
    <property type="entry name" value="beta-beta-alpha zinc fingers"/>
    <property type="match status" value="1"/>
</dbReference>
<keyword evidence="4" id="KW-0862">Zinc</keyword>
<dbReference type="Proteomes" id="UP000447873">
    <property type="component" value="Unassembled WGS sequence"/>
</dbReference>
<proteinExistence type="predicted"/>
<comment type="caution">
    <text evidence="8">The sequence shown here is derived from an EMBL/GenBank/DDBJ whole genome shotgun (WGS) entry which is preliminary data.</text>
</comment>